<dbReference type="PANTHER" id="PTHR48449">
    <property type="entry name" value="DUF1985 DOMAIN-CONTAINING PROTEIN"/>
    <property type="match status" value="1"/>
</dbReference>
<organism evidence="6 7">
    <name type="scientific">Rhamnella rubrinervis</name>
    <dbReference type="NCBI Taxonomy" id="2594499"/>
    <lineage>
        <taxon>Eukaryota</taxon>
        <taxon>Viridiplantae</taxon>
        <taxon>Streptophyta</taxon>
        <taxon>Embryophyta</taxon>
        <taxon>Tracheophyta</taxon>
        <taxon>Spermatophyta</taxon>
        <taxon>Magnoliopsida</taxon>
        <taxon>eudicotyledons</taxon>
        <taxon>Gunneridae</taxon>
        <taxon>Pentapetalae</taxon>
        <taxon>rosids</taxon>
        <taxon>fabids</taxon>
        <taxon>Rosales</taxon>
        <taxon>Rhamnaceae</taxon>
        <taxon>rhamnoid group</taxon>
        <taxon>Rhamneae</taxon>
        <taxon>Rhamnella</taxon>
    </lineage>
</organism>
<accession>A0A8K0MMM6</accession>
<sequence>MAPLKRLRKASDKSTEATTVTKVAATKKRSREVEESSNALQVSRRIIPEGAGDNAHLTVISNCKWHSKLSLISYEGIDQFEASIFGDFTRMKATILWWICAPLLLRQLYNDDPHVIEFEFNGVGARFDRKAFAMFTGLNCGKFPKETEMRNLSYNLWTNLRSKMEAGKHKTSYSLYGFPLAFQMWGFHVIPMVPTMTSLGAFLGVRYPRMLGYQFSNILHYNRLANDVFNKKQQIVAYTPPPPSPAQEQEPHHPIHASMQGRYNKHVVRDPHVDEDMEQFEQNIDWASEMNDPSNEYYREKCLESSSSRTFRHITLYDSAIKMTPKSWFQIKNARPLVVLFPYLLMVNEYYTHHPDQTLDLTPFRMTREEDSSLPQQISDGDCGVYALKYIEYLIAGRPFDFNSSHIALFREKYAVEIFHNEM</sequence>
<dbReference type="InterPro" id="IPR003653">
    <property type="entry name" value="Peptidase_C48_C"/>
</dbReference>
<keyword evidence="3" id="KW-0378">Hydrolase</keyword>
<evidence type="ECO:0000256" key="4">
    <source>
        <dbReference type="SAM" id="MobiDB-lite"/>
    </source>
</evidence>
<dbReference type="PANTHER" id="PTHR48449:SF1">
    <property type="entry name" value="DUF1985 DOMAIN-CONTAINING PROTEIN"/>
    <property type="match status" value="1"/>
</dbReference>
<dbReference type="Gene3D" id="3.40.395.10">
    <property type="entry name" value="Adenoviral Proteinase, Chain A"/>
    <property type="match status" value="1"/>
</dbReference>
<dbReference type="SUPFAM" id="SSF54001">
    <property type="entry name" value="Cysteine proteinases"/>
    <property type="match status" value="1"/>
</dbReference>
<reference evidence="6" key="1">
    <citation type="submission" date="2020-03" db="EMBL/GenBank/DDBJ databases">
        <title>A high-quality chromosome-level genome assembly of a woody plant with both climbing and erect habits, Rhamnella rubrinervis.</title>
        <authorList>
            <person name="Lu Z."/>
            <person name="Yang Y."/>
            <person name="Zhu X."/>
            <person name="Sun Y."/>
        </authorList>
    </citation>
    <scope>NUCLEOTIDE SEQUENCE</scope>
    <source>
        <strain evidence="6">BYM</strain>
        <tissue evidence="6">Leaf</tissue>
    </source>
</reference>
<dbReference type="GO" id="GO:0006508">
    <property type="term" value="P:proteolysis"/>
    <property type="evidence" value="ECO:0007669"/>
    <property type="project" value="UniProtKB-KW"/>
</dbReference>
<evidence type="ECO:0000259" key="5">
    <source>
        <dbReference type="PROSITE" id="PS50600"/>
    </source>
</evidence>
<dbReference type="Pfam" id="PF02902">
    <property type="entry name" value="Peptidase_C48"/>
    <property type="match status" value="1"/>
</dbReference>
<keyword evidence="7" id="KW-1185">Reference proteome</keyword>
<dbReference type="Proteomes" id="UP000796880">
    <property type="component" value="Unassembled WGS sequence"/>
</dbReference>
<dbReference type="GO" id="GO:0008234">
    <property type="term" value="F:cysteine-type peptidase activity"/>
    <property type="evidence" value="ECO:0007669"/>
    <property type="project" value="InterPro"/>
</dbReference>
<evidence type="ECO:0000313" key="6">
    <source>
        <dbReference type="EMBL" id="KAF3451268.1"/>
    </source>
</evidence>
<dbReference type="AlphaFoldDB" id="A0A8K0MMM6"/>
<dbReference type="PROSITE" id="PS50600">
    <property type="entry name" value="ULP_PROTEASE"/>
    <property type="match status" value="1"/>
</dbReference>
<dbReference type="InterPro" id="IPR038765">
    <property type="entry name" value="Papain-like_cys_pep_sf"/>
</dbReference>
<dbReference type="EMBL" id="VOIH02000003">
    <property type="protein sequence ID" value="KAF3451268.1"/>
    <property type="molecule type" value="Genomic_DNA"/>
</dbReference>
<feature type="region of interest" description="Disordered" evidence="4">
    <location>
        <begin position="1"/>
        <end position="37"/>
    </location>
</feature>
<dbReference type="OrthoDB" id="1680482at2759"/>
<proteinExistence type="inferred from homology"/>
<evidence type="ECO:0000313" key="7">
    <source>
        <dbReference type="Proteomes" id="UP000796880"/>
    </source>
</evidence>
<evidence type="ECO:0000256" key="2">
    <source>
        <dbReference type="ARBA" id="ARBA00022670"/>
    </source>
</evidence>
<gene>
    <name evidence="6" type="ORF">FNV43_RR07363</name>
</gene>
<comment type="caution">
    <text evidence="6">The sequence shown here is derived from an EMBL/GenBank/DDBJ whole genome shotgun (WGS) entry which is preliminary data.</text>
</comment>
<comment type="similarity">
    <text evidence="1">Belongs to the peptidase C48 family.</text>
</comment>
<evidence type="ECO:0000256" key="1">
    <source>
        <dbReference type="ARBA" id="ARBA00005234"/>
    </source>
</evidence>
<evidence type="ECO:0000256" key="3">
    <source>
        <dbReference type="ARBA" id="ARBA00022801"/>
    </source>
</evidence>
<protein>
    <recommendedName>
        <fullName evidence="5">Ubiquitin-like protease family profile domain-containing protein</fullName>
    </recommendedName>
</protein>
<feature type="domain" description="Ubiquitin-like protease family profile" evidence="5">
    <location>
        <begin position="1"/>
        <end position="394"/>
    </location>
</feature>
<name>A0A8K0MMM6_9ROSA</name>
<keyword evidence="2" id="KW-0645">Protease</keyword>